<organism evidence="1 2">
    <name type="scientific">Hemibagrus guttatus</name>
    <dbReference type="NCBI Taxonomy" id="175788"/>
    <lineage>
        <taxon>Eukaryota</taxon>
        <taxon>Metazoa</taxon>
        <taxon>Chordata</taxon>
        <taxon>Craniata</taxon>
        <taxon>Vertebrata</taxon>
        <taxon>Euteleostomi</taxon>
        <taxon>Actinopterygii</taxon>
        <taxon>Neopterygii</taxon>
        <taxon>Teleostei</taxon>
        <taxon>Ostariophysi</taxon>
        <taxon>Siluriformes</taxon>
        <taxon>Bagridae</taxon>
        <taxon>Hemibagrus</taxon>
    </lineage>
</organism>
<reference evidence="1" key="1">
    <citation type="submission" date="2023-06" db="EMBL/GenBank/DDBJ databases">
        <title>Male Hemibagrus guttatus genome.</title>
        <authorList>
            <person name="Bian C."/>
        </authorList>
    </citation>
    <scope>NUCLEOTIDE SEQUENCE</scope>
    <source>
        <strain evidence="1">Male_cb2023</strain>
        <tissue evidence="1">Muscle</tissue>
    </source>
</reference>
<protein>
    <submittedName>
        <fullName evidence="1">Uncharacterized protein</fullName>
    </submittedName>
</protein>
<name>A0AAE0ULL2_9TELE</name>
<dbReference type="PANTHER" id="PTHR34488">
    <property type="entry name" value="SI:CH211-245H14.1-RELATED"/>
    <property type="match status" value="1"/>
</dbReference>
<dbReference type="EMBL" id="JAUCMX010000026">
    <property type="protein sequence ID" value="KAK3510286.1"/>
    <property type="molecule type" value="Genomic_DNA"/>
</dbReference>
<keyword evidence="2" id="KW-1185">Reference proteome</keyword>
<evidence type="ECO:0000313" key="2">
    <source>
        <dbReference type="Proteomes" id="UP001274896"/>
    </source>
</evidence>
<sequence length="112" mass="12969">MTFSDSDVIIAFVPVSSRAGLDAQDAMNKIPKDKPVLLVVLHHTFNSDVIVPDFRPYVDRKDVFVVDCLFHEDQGLLRCLRNDDAIRAVKNHLIREDHSEVKYWTFDMVRKL</sequence>
<accession>A0AAE0ULL2</accession>
<dbReference type="Proteomes" id="UP001274896">
    <property type="component" value="Unassembled WGS sequence"/>
</dbReference>
<dbReference type="AlphaFoldDB" id="A0AAE0ULL2"/>
<dbReference type="PANTHER" id="PTHR34488:SF1">
    <property type="entry name" value="SI:CH211-245H14.1-RELATED"/>
    <property type="match status" value="1"/>
</dbReference>
<evidence type="ECO:0000313" key="1">
    <source>
        <dbReference type="EMBL" id="KAK3510286.1"/>
    </source>
</evidence>
<comment type="caution">
    <text evidence="1">The sequence shown here is derived from an EMBL/GenBank/DDBJ whole genome shotgun (WGS) entry which is preliminary data.</text>
</comment>
<proteinExistence type="predicted"/>
<gene>
    <name evidence="1" type="ORF">QTP70_033152</name>
</gene>